<dbReference type="FunFam" id="1.20.1740.10:FF:000004">
    <property type="entry name" value="Sodium:alanine symporter family protein"/>
    <property type="match status" value="1"/>
</dbReference>
<comment type="similarity">
    <text evidence="2 9">Belongs to the alanine or glycine:cation symporter (AGCS) (TC 2.A.25) family.</text>
</comment>
<keyword evidence="5 9" id="KW-0812">Transmembrane</keyword>
<comment type="subcellular location">
    <subcellularLocation>
        <location evidence="9">Cell inner membrane</location>
        <topology evidence="9">Multi-pass membrane protein</topology>
    </subcellularLocation>
    <subcellularLocation>
        <location evidence="1">Cell membrane</location>
        <topology evidence="1">Multi-pass membrane protein</topology>
    </subcellularLocation>
</comment>
<feature type="transmembrane region" description="Helical" evidence="9">
    <location>
        <begin position="70"/>
        <end position="93"/>
    </location>
</feature>
<protein>
    <submittedName>
        <fullName evidence="10">Sodium:alanine symporter family protein</fullName>
    </submittedName>
</protein>
<evidence type="ECO:0000256" key="6">
    <source>
        <dbReference type="ARBA" id="ARBA00022847"/>
    </source>
</evidence>
<organism evidence="10 11">
    <name type="scientific">Stutzerimonas balearica</name>
    <dbReference type="NCBI Taxonomy" id="74829"/>
    <lineage>
        <taxon>Bacteria</taxon>
        <taxon>Pseudomonadati</taxon>
        <taxon>Pseudomonadota</taxon>
        <taxon>Gammaproteobacteria</taxon>
        <taxon>Pseudomonadales</taxon>
        <taxon>Pseudomonadaceae</taxon>
        <taxon>Stutzerimonas</taxon>
    </lineage>
</organism>
<gene>
    <name evidence="10" type="ORF">I6H70_03050</name>
</gene>
<dbReference type="Gene3D" id="1.20.1740.10">
    <property type="entry name" value="Amino acid/polyamine transporter I"/>
    <property type="match status" value="1"/>
</dbReference>
<evidence type="ECO:0000256" key="8">
    <source>
        <dbReference type="ARBA" id="ARBA00023136"/>
    </source>
</evidence>
<feature type="transmembrane region" description="Helical" evidence="9">
    <location>
        <begin position="209"/>
        <end position="233"/>
    </location>
</feature>
<dbReference type="PANTHER" id="PTHR30330:SF3">
    <property type="entry name" value="TRANSCRIPTIONAL REGULATOR, LRP FAMILY"/>
    <property type="match status" value="1"/>
</dbReference>
<dbReference type="AlphaFoldDB" id="A0A9X7V3M9"/>
<feature type="transmembrane region" description="Helical" evidence="9">
    <location>
        <begin position="20"/>
        <end position="49"/>
    </location>
</feature>
<feature type="transmembrane region" description="Helical" evidence="9">
    <location>
        <begin position="182"/>
        <end position="202"/>
    </location>
</feature>
<evidence type="ECO:0000256" key="1">
    <source>
        <dbReference type="ARBA" id="ARBA00004651"/>
    </source>
</evidence>
<feature type="transmembrane region" description="Helical" evidence="9">
    <location>
        <begin position="310"/>
        <end position="330"/>
    </location>
</feature>
<sequence>MELLQNLVNSVNGLVWGPPMLVLILGTGLFLMFMLKFMPLARIGTGFALMWRGRAKGDDETGEISPFQALMTSLAATVGTGNIAGVATAIFLGGPGALFWMWCTALVGMATKYCEVVLAVHYREKDDRGEHVGGPMYAIKNGLGSRWAWLGGAFAIFGGLAGFGIGNMVQVNSMAHALETTFAIPLWLTGVLTMVIVGLVILGGIRRIGVVAASLVPFMCLAYIIAAIVVLVVNAEAIPAAFDLIFTHAFTPIAATGGFAGAAVMAAIRFGVARGIFSNEAGLGTAGIAQAAGTTTSSVRSGMIGMLGTFIDTIIVCSMTGLAIICTGVWTSGESGSALSAAAFEAAMPGIGGIILTIALVVFAFTTILGWSYFGEKCWEFLVGTKAILPFRVIWVLAVPFGAIAQLDFAWLLADTLNGLMAIPNLISLLLLSPVVVKLTREYFADSANR</sequence>
<name>A0A9X7V3M9_9GAMM</name>
<keyword evidence="8 9" id="KW-0472">Membrane</keyword>
<feature type="transmembrane region" description="Helical" evidence="9">
    <location>
        <begin position="147"/>
        <end position="170"/>
    </location>
</feature>
<dbReference type="Pfam" id="PF01235">
    <property type="entry name" value="Na_Ala_symp"/>
    <property type="match status" value="1"/>
</dbReference>
<feature type="transmembrane region" description="Helical" evidence="9">
    <location>
        <begin position="394"/>
        <end position="414"/>
    </location>
</feature>
<proteinExistence type="inferred from homology"/>
<dbReference type="GO" id="GO:0005283">
    <property type="term" value="F:amino acid:sodium symporter activity"/>
    <property type="evidence" value="ECO:0007669"/>
    <property type="project" value="InterPro"/>
</dbReference>
<dbReference type="PRINTS" id="PR00175">
    <property type="entry name" value="NAALASMPORT"/>
</dbReference>
<feature type="transmembrane region" description="Helical" evidence="9">
    <location>
        <begin position="245"/>
        <end position="268"/>
    </location>
</feature>
<feature type="transmembrane region" description="Helical" evidence="9">
    <location>
        <begin position="420"/>
        <end position="440"/>
    </location>
</feature>
<dbReference type="GO" id="GO:0005886">
    <property type="term" value="C:plasma membrane"/>
    <property type="evidence" value="ECO:0007669"/>
    <property type="project" value="UniProtKB-SubCell"/>
</dbReference>
<evidence type="ECO:0000256" key="2">
    <source>
        <dbReference type="ARBA" id="ARBA00009261"/>
    </source>
</evidence>
<evidence type="ECO:0000313" key="10">
    <source>
        <dbReference type="EMBL" id="QQN51452.1"/>
    </source>
</evidence>
<keyword evidence="6 9" id="KW-0769">Symport</keyword>
<evidence type="ECO:0000256" key="7">
    <source>
        <dbReference type="ARBA" id="ARBA00022989"/>
    </source>
</evidence>
<evidence type="ECO:0000256" key="3">
    <source>
        <dbReference type="ARBA" id="ARBA00022448"/>
    </source>
</evidence>
<dbReference type="RefSeq" id="WP_200292430.1">
    <property type="nucleotide sequence ID" value="NZ_CP067013.1"/>
</dbReference>
<evidence type="ECO:0000256" key="9">
    <source>
        <dbReference type="RuleBase" id="RU363064"/>
    </source>
</evidence>
<dbReference type="Proteomes" id="UP000595933">
    <property type="component" value="Chromosome"/>
</dbReference>
<dbReference type="EMBL" id="CP067013">
    <property type="protein sequence ID" value="QQN51452.1"/>
    <property type="molecule type" value="Genomic_DNA"/>
</dbReference>
<dbReference type="NCBIfam" id="TIGR00835">
    <property type="entry name" value="agcS"/>
    <property type="match status" value="1"/>
</dbReference>
<keyword evidence="4" id="KW-1003">Cell membrane</keyword>
<reference evidence="10 11" key="1">
    <citation type="submission" date="2020-12" db="EMBL/GenBank/DDBJ databases">
        <title>FDA dAtabase for Regulatory Grade micrObial Sequences (FDA-ARGOS): Supporting development and validation of Infectious Disease Dx tests.</title>
        <authorList>
            <person name="Sproer C."/>
            <person name="Gronow S."/>
            <person name="Severitt S."/>
            <person name="Schroder I."/>
            <person name="Tallon L."/>
            <person name="Sadzewicz L."/>
            <person name="Zhao X."/>
            <person name="Boylan J."/>
            <person name="Ott S."/>
            <person name="Bowen H."/>
            <person name="Vavikolanu K."/>
            <person name="Mehta A."/>
            <person name="Aluvathingal J."/>
            <person name="Nadendla S."/>
            <person name="Lowell S."/>
            <person name="Myers T."/>
            <person name="Yan Y."/>
            <person name="Sichtig H."/>
        </authorList>
    </citation>
    <scope>NUCLEOTIDE SEQUENCE [LARGE SCALE GENOMIC DNA]</scope>
    <source>
        <strain evidence="10 11">FDAARGOS_1013</strain>
    </source>
</reference>
<accession>A0A9X7V3M9</accession>
<evidence type="ECO:0000256" key="5">
    <source>
        <dbReference type="ARBA" id="ARBA00022692"/>
    </source>
</evidence>
<feature type="transmembrane region" description="Helical" evidence="9">
    <location>
        <begin position="350"/>
        <end position="374"/>
    </location>
</feature>
<dbReference type="InterPro" id="IPR001463">
    <property type="entry name" value="Na/Ala_symport"/>
</dbReference>
<keyword evidence="9" id="KW-0997">Cell inner membrane</keyword>
<keyword evidence="3 9" id="KW-0813">Transport</keyword>
<evidence type="ECO:0000256" key="4">
    <source>
        <dbReference type="ARBA" id="ARBA00022475"/>
    </source>
</evidence>
<dbReference type="PANTHER" id="PTHR30330">
    <property type="entry name" value="AGSS FAMILY TRANSPORTER, SODIUM-ALANINE"/>
    <property type="match status" value="1"/>
</dbReference>
<keyword evidence="7 9" id="KW-1133">Transmembrane helix</keyword>
<evidence type="ECO:0000313" key="11">
    <source>
        <dbReference type="Proteomes" id="UP000595933"/>
    </source>
</evidence>